<dbReference type="Proteomes" id="UP000610124">
    <property type="component" value="Unassembled WGS sequence"/>
</dbReference>
<organism evidence="2 3">
    <name type="scientific">Kitasatospora aureofaciens</name>
    <name type="common">Streptomyces aureofaciens</name>
    <dbReference type="NCBI Taxonomy" id="1894"/>
    <lineage>
        <taxon>Bacteria</taxon>
        <taxon>Bacillati</taxon>
        <taxon>Actinomycetota</taxon>
        <taxon>Actinomycetes</taxon>
        <taxon>Kitasatosporales</taxon>
        <taxon>Streptomycetaceae</taxon>
        <taxon>Kitasatospora</taxon>
    </lineage>
</organism>
<evidence type="ECO:0000313" key="3">
    <source>
        <dbReference type="Proteomes" id="UP000037395"/>
    </source>
</evidence>
<dbReference type="OrthoDB" id="3871620at2"/>
<name>A0A1E7N925_KITAU</name>
<accession>A0A8H9HWB0</accession>
<reference evidence="2" key="3">
    <citation type="submission" date="2016-08" db="EMBL/GenBank/DDBJ databases">
        <title>Sequencing, Assembly and Comparative Genomics of S. aureofaciens ATCC 10762.</title>
        <authorList>
            <person name="Gradnigo J.S."/>
            <person name="Johnson N."/>
            <person name="Somerville G.A."/>
        </authorList>
    </citation>
    <scope>NUCLEOTIDE SEQUENCE [LARGE SCALE GENOMIC DNA]</scope>
    <source>
        <strain evidence="2">ATCC 10762</strain>
    </source>
</reference>
<evidence type="ECO:0000313" key="2">
    <source>
        <dbReference type="EMBL" id="OEV37192.1"/>
    </source>
</evidence>
<dbReference type="EMBL" id="BMUB01000015">
    <property type="protein sequence ID" value="GGU93644.1"/>
    <property type="molecule type" value="Genomic_DNA"/>
</dbReference>
<dbReference type="EMBL" id="JPRF03000021">
    <property type="protein sequence ID" value="OEV37192.1"/>
    <property type="molecule type" value="Genomic_DNA"/>
</dbReference>
<keyword evidence="3" id="KW-1185">Reference proteome</keyword>
<comment type="caution">
    <text evidence="2">The sequence shown here is derived from an EMBL/GenBank/DDBJ whole genome shotgun (WGS) entry which is preliminary data.</text>
</comment>
<dbReference type="Proteomes" id="UP000037395">
    <property type="component" value="Unassembled WGS sequence"/>
</dbReference>
<reference evidence="2 3" key="2">
    <citation type="submission" date="2014-07" db="EMBL/GenBank/DDBJ databases">
        <authorList>
            <person name="Zhang J.E."/>
            <person name="Yang H."/>
            <person name="Guo J."/>
            <person name="Deng Z."/>
            <person name="Luo H."/>
            <person name="Luo M."/>
            <person name="Zhao B."/>
        </authorList>
    </citation>
    <scope>NUCLEOTIDE SEQUENCE [LARGE SCALE GENOMIC DNA]</scope>
    <source>
        <strain evidence="2">ATCC 10762</strain>
        <strain evidence="3">ATCC 10762 / DSM 40127 / CCM 3239 / JCM 4008 / LMG 5968 / NBRC 12843 / NCIMB 8234 / A-377</strain>
    </source>
</reference>
<dbReference type="AlphaFoldDB" id="A0A1E7N925"/>
<protein>
    <submittedName>
        <fullName evidence="2">Uncharacterized protein</fullName>
    </submittedName>
</protein>
<reference evidence="1" key="1">
    <citation type="journal article" date="2014" name="Int. J. Syst. Evol. Microbiol.">
        <title>Complete genome sequence of Corynebacterium casei LMG S-19264T (=DSM 44701T), isolated from a smear-ripened cheese.</title>
        <authorList>
            <consortium name="US DOE Joint Genome Institute (JGI-PGF)"/>
            <person name="Walter F."/>
            <person name="Albersmeier A."/>
            <person name="Kalinowski J."/>
            <person name="Ruckert C."/>
        </authorList>
    </citation>
    <scope>NUCLEOTIDE SEQUENCE</scope>
    <source>
        <strain evidence="1">JCM 4434</strain>
    </source>
</reference>
<accession>A0A1E7N925</accession>
<evidence type="ECO:0000313" key="1">
    <source>
        <dbReference type="EMBL" id="GGU93644.1"/>
    </source>
</evidence>
<reference evidence="1" key="5">
    <citation type="submission" date="2020-09" db="EMBL/GenBank/DDBJ databases">
        <authorList>
            <person name="Sun Q."/>
            <person name="Ohkuma M."/>
        </authorList>
    </citation>
    <scope>NUCLEOTIDE SEQUENCE</scope>
    <source>
        <strain evidence="1">JCM 4434</strain>
    </source>
</reference>
<proteinExistence type="predicted"/>
<sequence>MPLTNAEMATVERIVAAHMSSFPYQDEESLYLYDSSGSEPDEIVAGSTKMPLDPSRALPVIAHVLDAVTELHRALPGAQWHVHMDDLDVPWDENDGYVLPGMRDEGLATALDNP</sequence>
<gene>
    <name evidence="1" type="ORF">GCM10010502_53920</name>
    <name evidence="2" type="ORF">HS99_0005115</name>
</gene>
<reference evidence="3" key="4">
    <citation type="submission" date="2016-08" db="EMBL/GenBank/DDBJ databases">
        <title>Sequencing, assembly and comparative genomics of S. aureofaciens ATCC 10762.</title>
        <authorList>
            <person name="Gradnigo J.S."/>
            <person name="Johnson N."/>
            <person name="Somerville G.A."/>
        </authorList>
    </citation>
    <scope>NUCLEOTIDE SEQUENCE [LARGE SCALE GENOMIC DNA]</scope>
    <source>
        <strain evidence="3">ATCC 10762 / DSM 40127 / CCM 3239 / JCM 4008 / LMG 5968 / NBRC 12843 / NCIMB 8234 / A-377</strain>
    </source>
</reference>